<name>A0A085WI64_9BACT</name>
<evidence type="ECO:0000313" key="2">
    <source>
        <dbReference type="EMBL" id="KFE67377.1"/>
    </source>
</evidence>
<dbReference type="AlphaFoldDB" id="A0A085WI64"/>
<accession>A0A085WI64</accession>
<sequence>MLDFMMGHYLIASLDANTQFSGHILQCQEDKFRDSLITQRQTGTEIIRGQREFSNTFNIANWERLGHFALTKEALVYLMNSVIKTKLALAMDTNQTFLRTWVRVQAALGNANTPYILAGIRKTSAWTKGTAVDVAHVPKNTDPAFEHWVVIRSLKAASDDSDYYDVEFWTWQRDYTVKFKKSVISSYLACLVYGFLED</sequence>
<dbReference type="RefSeq" id="WP_044191286.1">
    <property type="nucleotide sequence ID" value="NZ_JMCB01000008.1"/>
</dbReference>
<evidence type="ECO:0000313" key="1">
    <source>
        <dbReference type="EMBL" id="KFE67290.1"/>
    </source>
</evidence>
<comment type="caution">
    <text evidence="2">The sequence shown here is derived from an EMBL/GenBank/DDBJ whole genome shotgun (WGS) entry which is preliminary data.</text>
</comment>
<reference evidence="2 3" key="1">
    <citation type="submission" date="2014-04" db="EMBL/GenBank/DDBJ databases">
        <title>Genome assembly of Hyalangium minutum DSM 14724.</title>
        <authorList>
            <person name="Sharma G."/>
            <person name="Subramanian S."/>
        </authorList>
    </citation>
    <scope>NUCLEOTIDE SEQUENCE [LARGE SCALE GENOMIC DNA]</scope>
    <source>
        <strain evidence="2 3">DSM 14724</strain>
    </source>
</reference>
<dbReference type="Proteomes" id="UP000028725">
    <property type="component" value="Unassembled WGS sequence"/>
</dbReference>
<organism evidence="2 3">
    <name type="scientific">Hyalangium minutum</name>
    <dbReference type="NCBI Taxonomy" id="394096"/>
    <lineage>
        <taxon>Bacteria</taxon>
        <taxon>Pseudomonadati</taxon>
        <taxon>Myxococcota</taxon>
        <taxon>Myxococcia</taxon>
        <taxon>Myxococcales</taxon>
        <taxon>Cystobacterineae</taxon>
        <taxon>Archangiaceae</taxon>
        <taxon>Hyalangium</taxon>
    </lineage>
</organism>
<protein>
    <submittedName>
        <fullName evidence="2">Uncharacterized protein</fullName>
    </submittedName>
</protein>
<gene>
    <name evidence="1" type="ORF">DB31_8643</name>
    <name evidence="2" type="ORF">DB31_8730</name>
</gene>
<dbReference type="EMBL" id="JMCB01000008">
    <property type="protein sequence ID" value="KFE67290.1"/>
    <property type="molecule type" value="Genomic_DNA"/>
</dbReference>
<proteinExistence type="predicted"/>
<dbReference type="EMBL" id="JMCB01000008">
    <property type="protein sequence ID" value="KFE67377.1"/>
    <property type="molecule type" value="Genomic_DNA"/>
</dbReference>
<evidence type="ECO:0000313" key="3">
    <source>
        <dbReference type="Proteomes" id="UP000028725"/>
    </source>
</evidence>
<keyword evidence="3" id="KW-1185">Reference proteome</keyword>